<dbReference type="STRING" id="436010.A0A166GMZ8"/>
<keyword evidence="2" id="KW-1185">Reference proteome</keyword>
<reference evidence="1 2" key="1">
    <citation type="journal article" date="2016" name="Mol. Biol. Evol.">
        <title>Comparative Genomics of Early-Diverging Mushroom-Forming Fungi Provides Insights into the Origins of Lignocellulose Decay Capabilities.</title>
        <authorList>
            <person name="Nagy L.G."/>
            <person name="Riley R."/>
            <person name="Tritt A."/>
            <person name="Adam C."/>
            <person name="Daum C."/>
            <person name="Floudas D."/>
            <person name="Sun H."/>
            <person name="Yadav J.S."/>
            <person name="Pangilinan J."/>
            <person name="Larsson K.H."/>
            <person name="Matsuura K."/>
            <person name="Barry K."/>
            <person name="Labutti K."/>
            <person name="Kuo R."/>
            <person name="Ohm R.A."/>
            <person name="Bhattacharya S.S."/>
            <person name="Shirouzu T."/>
            <person name="Yoshinaga Y."/>
            <person name="Martin F.M."/>
            <person name="Grigoriev I.V."/>
            <person name="Hibbett D.S."/>
        </authorList>
    </citation>
    <scope>NUCLEOTIDE SEQUENCE [LARGE SCALE GENOMIC DNA]</scope>
    <source>
        <strain evidence="1 2">CBS 109695</strain>
    </source>
</reference>
<proteinExistence type="predicted"/>
<evidence type="ECO:0000313" key="1">
    <source>
        <dbReference type="EMBL" id="KZP17999.1"/>
    </source>
</evidence>
<evidence type="ECO:0000313" key="2">
    <source>
        <dbReference type="Proteomes" id="UP000076532"/>
    </source>
</evidence>
<dbReference type="OrthoDB" id="3051534at2759"/>
<dbReference type="EMBL" id="KV417577">
    <property type="protein sequence ID" value="KZP17999.1"/>
    <property type="molecule type" value="Genomic_DNA"/>
</dbReference>
<protein>
    <submittedName>
        <fullName evidence="1">Uncharacterized protein</fullName>
    </submittedName>
</protein>
<dbReference type="Proteomes" id="UP000076532">
    <property type="component" value="Unassembled WGS sequence"/>
</dbReference>
<dbReference type="AlphaFoldDB" id="A0A166GMZ8"/>
<accession>A0A166GMZ8</accession>
<organism evidence="1 2">
    <name type="scientific">Athelia psychrophila</name>
    <dbReference type="NCBI Taxonomy" id="1759441"/>
    <lineage>
        <taxon>Eukaryota</taxon>
        <taxon>Fungi</taxon>
        <taxon>Dikarya</taxon>
        <taxon>Basidiomycota</taxon>
        <taxon>Agaricomycotina</taxon>
        <taxon>Agaricomycetes</taxon>
        <taxon>Agaricomycetidae</taxon>
        <taxon>Atheliales</taxon>
        <taxon>Atheliaceae</taxon>
        <taxon>Athelia</taxon>
    </lineage>
</organism>
<sequence length="162" mass="18329">MTIDRSPSLNSQFPTVEMATITAILYHDFCATDLFELDSRYQHKTGRQGQILTFTGTSLELAVAKGYKSLESVSVPLGTYFSILLASAPVALSQLRSLGRYFLWYQTHLLKISSGYEWSAVLAYHTDFFNTRRREMAEGVYTGWGRVDRDLHGEHLLARPLA</sequence>
<gene>
    <name evidence="1" type="ORF">FIBSPDRAFT_956743</name>
</gene>
<name>A0A166GMZ8_9AGAM</name>